<comment type="catalytic activity">
    <reaction evidence="4">
        <text>2-deoxy-alpha-D-ribose 1-phosphate = 2-deoxy-D-ribose 5-phosphate</text>
        <dbReference type="Rhea" id="RHEA:27658"/>
        <dbReference type="ChEBI" id="CHEBI:57259"/>
        <dbReference type="ChEBI" id="CHEBI:62877"/>
        <dbReference type="EC" id="5.4.2.7"/>
    </reaction>
</comment>
<dbReference type="Proteomes" id="UP000244924">
    <property type="component" value="Unassembled WGS sequence"/>
</dbReference>
<dbReference type="CDD" id="cd16009">
    <property type="entry name" value="PPM"/>
    <property type="match status" value="1"/>
</dbReference>
<keyword evidence="4" id="KW-0963">Cytoplasm</keyword>
<feature type="binding site" evidence="4">
    <location>
        <position position="10"/>
    </location>
    <ligand>
        <name>Mn(2+)</name>
        <dbReference type="ChEBI" id="CHEBI:29035"/>
        <label>1</label>
    </ligand>
</feature>
<dbReference type="PANTHER" id="PTHR21110">
    <property type="entry name" value="PHOSPHOPENTOMUTASE"/>
    <property type="match status" value="1"/>
</dbReference>
<dbReference type="InterPro" id="IPR024052">
    <property type="entry name" value="Phosphopentomutase_DeoB_cap_sf"/>
</dbReference>
<feature type="binding site" evidence="4">
    <location>
        <position position="304"/>
    </location>
    <ligand>
        <name>Mn(2+)</name>
        <dbReference type="ChEBI" id="CHEBI:29035"/>
        <label>2</label>
    </ligand>
</feature>
<name>A0A2R8B3D6_9RHOB</name>
<comment type="cofactor">
    <cofactor evidence="4">
        <name>Mn(2+)</name>
        <dbReference type="ChEBI" id="CHEBI:29035"/>
    </cofactor>
    <text evidence="4">Binds 2 manganese ions.</text>
</comment>
<dbReference type="GO" id="GO:0043094">
    <property type="term" value="P:metabolic compound salvage"/>
    <property type="evidence" value="ECO:0007669"/>
    <property type="project" value="UniProtKB-UniRule"/>
</dbReference>
<dbReference type="PIRSF" id="PIRSF001491">
    <property type="entry name" value="Ppentomutase"/>
    <property type="match status" value="1"/>
</dbReference>
<keyword evidence="3 4" id="KW-0464">Manganese</keyword>
<dbReference type="Gene3D" id="3.30.70.1250">
    <property type="entry name" value="Phosphopentomutase"/>
    <property type="match status" value="1"/>
</dbReference>
<comment type="similarity">
    <text evidence="1 4">Belongs to the phosphopentomutase family.</text>
</comment>
<dbReference type="Gene3D" id="3.40.720.10">
    <property type="entry name" value="Alkaline Phosphatase, subunit A"/>
    <property type="match status" value="1"/>
</dbReference>
<dbReference type="GO" id="GO:0000287">
    <property type="term" value="F:magnesium ion binding"/>
    <property type="evidence" value="ECO:0007669"/>
    <property type="project" value="UniProtKB-UniRule"/>
</dbReference>
<dbReference type="PANTHER" id="PTHR21110:SF0">
    <property type="entry name" value="PHOSPHOPENTOMUTASE"/>
    <property type="match status" value="1"/>
</dbReference>
<dbReference type="AlphaFoldDB" id="A0A2R8B3D6"/>
<evidence type="ECO:0000256" key="1">
    <source>
        <dbReference type="ARBA" id="ARBA00010373"/>
    </source>
</evidence>
<dbReference type="InterPro" id="IPR010045">
    <property type="entry name" value="DeoB"/>
</dbReference>
<evidence type="ECO:0000256" key="4">
    <source>
        <dbReference type="HAMAP-Rule" id="MF_00740"/>
    </source>
</evidence>
<dbReference type="OrthoDB" id="9769930at2"/>
<organism evidence="7 8">
    <name type="scientific">Albidovulum aquaemixtae</name>
    <dbReference type="NCBI Taxonomy" id="1542388"/>
    <lineage>
        <taxon>Bacteria</taxon>
        <taxon>Pseudomonadati</taxon>
        <taxon>Pseudomonadota</taxon>
        <taxon>Alphaproteobacteria</taxon>
        <taxon>Rhodobacterales</taxon>
        <taxon>Paracoccaceae</taxon>
        <taxon>Albidovulum</taxon>
    </lineage>
</organism>
<proteinExistence type="inferred from homology"/>
<evidence type="ECO:0000259" key="6">
    <source>
        <dbReference type="Pfam" id="PF01676"/>
    </source>
</evidence>
<dbReference type="EC" id="5.4.2.7" evidence="4 5"/>
<feature type="binding site" evidence="4">
    <location>
        <position position="309"/>
    </location>
    <ligand>
        <name>Mn(2+)</name>
        <dbReference type="ChEBI" id="CHEBI:29035"/>
        <label>2</label>
    </ligand>
</feature>
<dbReference type="SUPFAM" id="SSF53649">
    <property type="entry name" value="Alkaline phosphatase-like"/>
    <property type="match status" value="1"/>
</dbReference>
<dbReference type="NCBIfam" id="NF003766">
    <property type="entry name" value="PRK05362.1"/>
    <property type="match status" value="1"/>
</dbReference>
<dbReference type="NCBIfam" id="TIGR01696">
    <property type="entry name" value="deoB"/>
    <property type="match status" value="1"/>
</dbReference>
<evidence type="ECO:0000256" key="3">
    <source>
        <dbReference type="ARBA" id="ARBA00023211"/>
    </source>
</evidence>
<dbReference type="UniPathway" id="UPA00087">
    <property type="reaction ID" value="UER00173"/>
</dbReference>
<comment type="subcellular location">
    <subcellularLocation>
        <location evidence="4">Cytoplasm</location>
    </subcellularLocation>
</comment>
<evidence type="ECO:0000256" key="5">
    <source>
        <dbReference type="NCBIfam" id="TIGR01696"/>
    </source>
</evidence>
<gene>
    <name evidence="4 7" type="primary">deoB</name>
    <name evidence="7" type="ORF">DEA8626_00649</name>
</gene>
<comment type="catalytic activity">
    <reaction evidence="4">
        <text>alpha-D-ribose 1-phosphate = D-ribose 5-phosphate</text>
        <dbReference type="Rhea" id="RHEA:18793"/>
        <dbReference type="ChEBI" id="CHEBI:57720"/>
        <dbReference type="ChEBI" id="CHEBI:78346"/>
        <dbReference type="EC" id="5.4.2.7"/>
    </reaction>
</comment>
<keyword evidence="4 7" id="KW-0413">Isomerase</keyword>
<comment type="function">
    <text evidence="4">Isomerase that catalyzes the conversion of deoxy-ribose 1-phosphate (dRib-1-P) and ribose 1-phosphate (Rib-1-P) to deoxy-ribose 5-phosphate (dRib-5-P) and ribose 5-phosphate (Rib-5-P), respectively.</text>
</comment>
<feature type="domain" description="Metalloenzyme" evidence="6">
    <location>
        <begin position="3"/>
        <end position="392"/>
    </location>
</feature>
<protein>
    <recommendedName>
        <fullName evidence="4 5">Phosphopentomutase</fullName>
        <ecNumber evidence="4 5">5.4.2.7</ecNumber>
    </recommendedName>
    <alternativeName>
        <fullName evidence="4">Phosphodeoxyribomutase</fullName>
    </alternativeName>
</protein>
<feature type="binding site" evidence="4">
    <location>
        <position position="357"/>
    </location>
    <ligand>
        <name>Mn(2+)</name>
        <dbReference type="ChEBI" id="CHEBI:29035"/>
        <label>2</label>
    </ligand>
</feature>
<dbReference type="SUPFAM" id="SSF143856">
    <property type="entry name" value="DeoB insert domain-like"/>
    <property type="match status" value="1"/>
</dbReference>
<dbReference type="EMBL" id="OMOQ01000001">
    <property type="protein sequence ID" value="SPH17134.1"/>
    <property type="molecule type" value="Genomic_DNA"/>
</dbReference>
<dbReference type="HAMAP" id="MF_00740">
    <property type="entry name" value="Phosphopentomut"/>
    <property type="match status" value="1"/>
</dbReference>
<dbReference type="GO" id="GO:0030145">
    <property type="term" value="F:manganese ion binding"/>
    <property type="evidence" value="ECO:0007669"/>
    <property type="project" value="UniProtKB-UniRule"/>
</dbReference>
<dbReference type="GO" id="GO:0008973">
    <property type="term" value="F:phosphopentomutase activity"/>
    <property type="evidence" value="ECO:0007669"/>
    <property type="project" value="UniProtKB-UniRule"/>
</dbReference>
<keyword evidence="8" id="KW-1185">Reference proteome</keyword>
<evidence type="ECO:0000313" key="8">
    <source>
        <dbReference type="Proteomes" id="UP000244924"/>
    </source>
</evidence>
<sequence length="402" mass="42983">MTRAFLVVMDSVGAGGAPDANQFFNGNVPDTGANTLGHIAEACVAGSAEEGRSGPLRMPNLDALGLGAAVRLASGASMPGFDAEPSGLWGAATEVSKGKDTPSGHWELAGVPVPWDWHYFPDEVPAFPQELMDEVARLAGAEGTLGNCHASGVPIIEEHCAEHMRTGWPICYTSADSVFQIAAHEETFGLDRLLKLCEDIAPTLHAMKVGRVIARPFVGECGNFRRTANRHDYAIAPPAPTLCNWVQGAGRKVHAIGKIGDIFSRRGIDDVRKGTDSDLFEHLVSLADTAEPGSLTFANFVEFDTLFGHRRDVSGYARALEWFDGQLRRFFERLQPGDLAIFTADHGNDPTWTGTDHTRERVPVVGYGLGVRAIGQVGFVDVAASVAAHLGVPSEGPGRSFL</sequence>
<dbReference type="GO" id="GO:0006015">
    <property type="term" value="P:5-phosphoribose 1-diphosphate biosynthetic process"/>
    <property type="evidence" value="ECO:0007669"/>
    <property type="project" value="UniProtKB-UniPathway"/>
</dbReference>
<dbReference type="InterPro" id="IPR006124">
    <property type="entry name" value="Metalloenzyme"/>
</dbReference>
<accession>A0A2R8B3D6</accession>
<dbReference type="InterPro" id="IPR017850">
    <property type="entry name" value="Alkaline_phosphatase_core_sf"/>
</dbReference>
<evidence type="ECO:0000313" key="7">
    <source>
        <dbReference type="EMBL" id="SPH17134.1"/>
    </source>
</evidence>
<reference evidence="7 8" key="1">
    <citation type="submission" date="2018-03" db="EMBL/GenBank/DDBJ databases">
        <authorList>
            <person name="Keele B.F."/>
        </authorList>
    </citation>
    <scope>NUCLEOTIDE SEQUENCE [LARGE SCALE GENOMIC DNA]</scope>
    <source>
        <strain evidence="7 8">CECT 8626</strain>
    </source>
</reference>
<dbReference type="RefSeq" id="WP_108851608.1">
    <property type="nucleotide sequence ID" value="NZ_OMOQ01000001.1"/>
</dbReference>
<evidence type="ECO:0000256" key="2">
    <source>
        <dbReference type="ARBA" id="ARBA00022723"/>
    </source>
</evidence>
<dbReference type="Pfam" id="PF01676">
    <property type="entry name" value="Metalloenzyme"/>
    <property type="match status" value="1"/>
</dbReference>
<feature type="binding site" evidence="4">
    <location>
        <position position="346"/>
    </location>
    <ligand>
        <name>Mn(2+)</name>
        <dbReference type="ChEBI" id="CHEBI:29035"/>
        <label>1</label>
    </ligand>
</feature>
<comment type="pathway">
    <text evidence="4">Carbohydrate degradation; 2-deoxy-D-ribose 1-phosphate degradation; D-glyceraldehyde 3-phosphate and acetaldehyde from 2-deoxy-alpha-D-ribose 1-phosphate: step 1/2.</text>
</comment>
<dbReference type="GO" id="GO:0009117">
    <property type="term" value="P:nucleotide metabolic process"/>
    <property type="evidence" value="ECO:0007669"/>
    <property type="project" value="UniProtKB-UniRule"/>
</dbReference>
<dbReference type="GO" id="GO:0006018">
    <property type="term" value="P:2-deoxyribose 1-phosphate catabolic process"/>
    <property type="evidence" value="ECO:0007669"/>
    <property type="project" value="UniProtKB-UniRule"/>
</dbReference>
<keyword evidence="2 4" id="KW-0479">Metal-binding</keyword>
<dbReference type="GO" id="GO:0005829">
    <property type="term" value="C:cytosol"/>
    <property type="evidence" value="ECO:0007669"/>
    <property type="project" value="TreeGrafter"/>
</dbReference>
<feature type="binding site" evidence="4">
    <location>
        <position position="345"/>
    </location>
    <ligand>
        <name>Mn(2+)</name>
        <dbReference type="ChEBI" id="CHEBI:29035"/>
        <label>1</label>
    </ligand>
</feature>